<dbReference type="PANTHER" id="PTHR30417">
    <property type="entry name" value="N-ACETYLMURAMOYL-L-ALANINE AMIDASE AMID"/>
    <property type="match status" value="1"/>
</dbReference>
<dbReference type="OrthoDB" id="9794294at2"/>
<dbReference type="Gene3D" id="3.40.80.10">
    <property type="entry name" value="Peptidoglycan recognition protein-like"/>
    <property type="match status" value="1"/>
</dbReference>
<dbReference type="AlphaFoldDB" id="A0A162E7Q4"/>
<dbReference type="STRING" id="519424.AZF04_04185"/>
<evidence type="ECO:0000256" key="5">
    <source>
        <dbReference type="ARBA" id="ARBA00022969"/>
    </source>
</evidence>
<evidence type="ECO:0000256" key="9">
    <source>
        <dbReference type="ARBA" id="ARBA00032390"/>
    </source>
</evidence>
<dbReference type="GO" id="GO:0009253">
    <property type="term" value="P:peptidoglycan catabolic process"/>
    <property type="evidence" value="ECO:0007669"/>
    <property type="project" value="InterPro"/>
</dbReference>
<dbReference type="GO" id="GO:0009254">
    <property type="term" value="P:peptidoglycan turnover"/>
    <property type="evidence" value="ECO:0007669"/>
    <property type="project" value="TreeGrafter"/>
</dbReference>
<dbReference type="Gene3D" id="1.10.101.10">
    <property type="entry name" value="PGBD-like superfamily/PGBD"/>
    <property type="match status" value="3"/>
</dbReference>
<dbReference type="EMBL" id="LTAO01000012">
    <property type="protein sequence ID" value="KYG31981.1"/>
    <property type="molecule type" value="Genomic_DNA"/>
</dbReference>
<accession>A0A162E7Q4</accession>
<name>A0A162E7Q4_9BACI</name>
<dbReference type="PANTHER" id="PTHR30417:SF11">
    <property type="entry name" value="N-ACETYLMURAMOYL-L-ALANINE AMIDASE XLYA"/>
    <property type="match status" value="1"/>
</dbReference>
<sequence length="391" mass="44171">MIIKQDFIPETNANRPRTKMSPRFITVHETANRRNGANAQMHARYVKNPTTPVSWHYTVDNHEMVFQHLPVDEIGWHAGDGGSGRGNRESIGIEICVNSDGDFIKAMENAIALIRFLMKEHSIPLGQVVPHQYWTGKNCPATLLKTWDFFKETLKNSVETDVRIVTQIEEKNSTKHPTSFLLKKGSQGEAVRQLQENLIKAGELHHHFVASGHFDLETERAVRSFQKKAELKVDGIVGSHTQAALKEILKKQPQPTPKKQKFTKKIMSGKDVRYIQFVVGAKVDGVFGKETKEKVKVYQKKHGLTVDGIVGPKTWGKIDQLAKKTVYKRPLSLKSPYMNGEDIKMVQAYLGVIMDGLYGPNTERAVRHYQATHKLVVDGIVGPKTWTQLFS</sequence>
<keyword evidence="12" id="KW-1185">Reference proteome</keyword>
<evidence type="ECO:0000256" key="7">
    <source>
        <dbReference type="ARBA" id="ARBA00023316"/>
    </source>
</evidence>
<organism evidence="11 12">
    <name type="scientific">Alkalihalobacillus trypoxylicola</name>
    <dbReference type="NCBI Taxonomy" id="519424"/>
    <lineage>
        <taxon>Bacteria</taxon>
        <taxon>Bacillati</taxon>
        <taxon>Bacillota</taxon>
        <taxon>Bacilli</taxon>
        <taxon>Bacillales</taxon>
        <taxon>Bacillaceae</taxon>
        <taxon>Alkalihalobacillus</taxon>
    </lineage>
</organism>
<dbReference type="InterPro" id="IPR002477">
    <property type="entry name" value="Peptidoglycan-bd-like"/>
</dbReference>
<evidence type="ECO:0000259" key="10">
    <source>
        <dbReference type="SMART" id="SM00644"/>
    </source>
</evidence>
<evidence type="ECO:0000313" key="11">
    <source>
        <dbReference type="EMBL" id="KYG31981.1"/>
    </source>
</evidence>
<dbReference type="InterPro" id="IPR036366">
    <property type="entry name" value="PGBDSf"/>
</dbReference>
<dbReference type="EC" id="3.5.1.28" evidence="3"/>
<protein>
    <recommendedName>
        <fullName evidence="3">N-acetylmuramoyl-L-alanine amidase</fullName>
        <ecNumber evidence="3">3.5.1.28</ecNumber>
    </recommendedName>
    <alternativeName>
        <fullName evidence="9">Autolysin</fullName>
    </alternativeName>
    <alternativeName>
        <fullName evidence="8">Cell wall hydrolase</fullName>
    </alternativeName>
</protein>
<dbReference type="InterPro" id="IPR036505">
    <property type="entry name" value="Amidase/PGRP_sf"/>
</dbReference>
<dbReference type="CDD" id="cd06583">
    <property type="entry name" value="PGRP"/>
    <property type="match status" value="1"/>
</dbReference>
<evidence type="ECO:0000256" key="4">
    <source>
        <dbReference type="ARBA" id="ARBA00022801"/>
    </source>
</evidence>
<comment type="caution">
    <text evidence="11">The sequence shown here is derived from an EMBL/GenBank/DDBJ whole genome shotgun (WGS) entry which is preliminary data.</text>
</comment>
<keyword evidence="7" id="KW-0961">Cell wall biogenesis/degradation</keyword>
<dbReference type="SUPFAM" id="SSF55846">
    <property type="entry name" value="N-acetylmuramoyl-L-alanine amidase-like"/>
    <property type="match status" value="1"/>
</dbReference>
<comment type="catalytic activity">
    <reaction evidence="1">
        <text>Hydrolyzes the link between N-acetylmuramoyl residues and L-amino acid residues in certain cell-wall glycopeptides.</text>
        <dbReference type="EC" id="3.5.1.28"/>
    </reaction>
</comment>
<evidence type="ECO:0000256" key="1">
    <source>
        <dbReference type="ARBA" id="ARBA00001561"/>
    </source>
</evidence>
<dbReference type="InterPro" id="IPR002502">
    <property type="entry name" value="Amidase_domain"/>
</dbReference>
<dbReference type="GO" id="GO:0008745">
    <property type="term" value="F:N-acetylmuramoyl-L-alanine amidase activity"/>
    <property type="evidence" value="ECO:0007669"/>
    <property type="project" value="UniProtKB-EC"/>
</dbReference>
<dbReference type="InterPro" id="IPR051206">
    <property type="entry name" value="NAMLAA_amidase_2"/>
</dbReference>
<evidence type="ECO:0000256" key="8">
    <source>
        <dbReference type="ARBA" id="ARBA00030881"/>
    </source>
</evidence>
<keyword evidence="4" id="KW-0378">Hydrolase</keyword>
<dbReference type="Proteomes" id="UP000075806">
    <property type="component" value="Unassembled WGS sequence"/>
</dbReference>
<dbReference type="InterPro" id="IPR036365">
    <property type="entry name" value="PGBD-like_sf"/>
</dbReference>
<evidence type="ECO:0000256" key="2">
    <source>
        <dbReference type="ARBA" id="ARBA00007553"/>
    </source>
</evidence>
<keyword evidence="5" id="KW-0749">Sporulation</keyword>
<comment type="similarity">
    <text evidence="2">Belongs to the N-acetylmuramoyl-L-alanine amidase 2 family.</text>
</comment>
<evidence type="ECO:0000313" key="12">
    <source>
        <dbReference type="Proteomes" id="UP000075806"/>
    </source>
</evidence>
<keyword evidence="6" id="KW-0178">Competence</keyword>
<dbReference type="Pfam" id="PF01510">
    <property type="entry name" value="Amidase_2"/>
    <property type="match status" value="1"/>
</dbReference>
<feature type="domain" description="N-acetylmuramoyl-L-alanine amidase" evidence="10">
    <location>
        <begin position="12"/>
        <end position="153"/>
    </location>
</feature>
<dbReference type="GO" id="GO:0071555">
    <property type="term" value="P:cell wall organization"/>
    <property type="evidence" value="ECO:0007669"/>
    <property type="project" value="UniProtKB-KW"/>
</dbReference>
<gene>
    <name evidence="11" type="ORF">AZF04_04185</name>
</gene>
<evidence type="ECO:0000256" key="6">
    <source>
        <dbReference type="ARBA" id="ARBA00023287"/>
    </source>
</evidence>
<dbReference type="GO" id="GO:0030420">
    <property type="term" value="P:establishment of competence for transformation"/>
    <property type="evidence" value="ECO:0007669"/>
    <property type="project" value="UniProtKB-KW"/>
</dbReference>
<reference evidence="11" key="1">
    <citation type="submission" date="2016-02" db="EMBL/GenBank/DDBJ databases">
        <title>Genome sequence of Bacillus trypoxylicola KCTC 13244(T).</title>
        <authorList>
            <person name="Jeong H."/>
            <person name="Park S.-H."/>
            <person name="Choi S.-K."/>
        </authorList>
    </citation>
    <scope>NUCLEOTIDE SEQUENCE [LARGE SCALE GENOMIC DNA]</scope>
    <source>
        <strain evidence="11">KCTC 13244</strain>
    </source>
</reference>
<proteinExistence type="inferred from homology"/>
<dbReference type="SMART" id="SM00644">
    <property type="entry name" value="Ami_2"/>
    <property type="match status" value="1"/>
</dbReference>
<evidence type="ECO:0000256" key="3">
    <source>
        <dbReference type="ARBA" id="ARBA00011901"/>
    </source>
</evidence>
<dbReference type="GO" id="GO:0030435">
    <property type="term" value="P:sporulation resulting in formation of a cellular spore"/>
    <property type="evidence" value="ECO:0007669"/>
    <property type="project" value="UniProtKB-KW"/>
</dbReference>
<dbReference type="Pfam" id="PF01471">
    <property type="entry name" value="PG_binding_1"/>
    <property type="match status" value="3"/>
</dbReference>
<dbReference type="SUPFAM" id="SSF47090">
    <property type="entry name" value="PGBD-like"/>
    <property type="match status" value="3"/>
</dbReference>